<feature type="non-terminal residue" evidence="1">
    <location>
        <position position="1"/>
    </location>
</feature>
<keyword evidence="2" id="KW-1185">Reference proteome</keyword>
<evidence type="ECO:0000313" key="2">
    <source>
        <dbReference type="Proteomes" id="UP001328107"/>
    </source>
</evidence>
<comment type="caution">
    <text evidence="1">The sequence shown here is derived from an EMBL/GenBank/DDBJ whole genome shotgun (WGS) entry which is preliminary data.</text>
</comment>
<sequence>IHFRVRVIVARSYFTLSKLLKEPTTLSKTTEDMVAGILRGEKPARSDFILAVSTTDFGQGDMIEYHVHSAPFSRLGK</sequence>
<feature type="non-terminal residue" evidence="1">
    <location>
        <position position="77"/>
    </location>
</feature>
<evidence type="ECO:0000313" key="1">
    <source>
        <dbReference type="EMBL" id="GMR30426.1"/>
    </source>
</evidence>
<accession>A0AAN5C6K7</accession>
<dbReference type="AlphaFoldDB" id="A0AAN5C6K7"/>
<reference evidence="2" key="1">
    <citation type="submission" date="2022-10" db="EMBL/GenBank/DDBJ databases">
        <title>Genome assembly of Pristionchus species.</title>
        <authorList>
            <person name="Yoshida K."/>
            <person name="Sommer R.J."/>
        </authorList>
    </citation>
    <scope>NUCLEOTIDE SEQUENCE [LARGE SCALE GENOMIC DNA]</scope>
    <source>
        <strain evidence="2">RS5460</strain>
    </source>
</reference>
<organism evidence="1 2">
    <name type="scientific">Pristionchus mayeri</name>
    <dbReference type="NCBI Taxonomy" id="1317129"/>
    <lineage>
        <taxon>Eukaryota</taxon>
        <taxon>Metazoa</taxon>
        <taxon>Ecdysozoa</taxon>
        <taxon>Nematoda</taxon>
        <taxon>Chromadorea</taxon>
        <taxon>Rhabditida</taxon>
        <taxon>Rhabditina</taxon>
        <taxon>Diplogasteromorpha</taxon>
        <taxon>Diplogasteroidea</taxon>
        <taxon>Neodiplogasteridae</taxon>
        <taxon>Pristionchus</taxon>
    </lineage>
</organism>
<dbReference type="Proteomes" id="UP001328107">
    <property type="component" value="Unassembled WGS sequence"/>
</dbReference>
<protein>
    <submittedName>
        <fullName evidence="1">Uncharacterized protein</fullName>
    </submittedName>
</protein>
<proteinExistence type="predicted"/>
<gene>
    <name evidence="1" type="ORF">PMAYCL1PPCAC_00621</name>
</gene>
<dbReference type="EMBL" id="BTRK01000001">
    <property type="protein sequence ID" value="GMR30426.1"/>
    <property type="molecule type" value="Genomic_DNA"/>
</dbReference>
<name>A0AAN5C6K7_9BILA</name>